<comment type="subcellular location">
    <subcellularLocation>
        <location evidence="1">Cell membrane</location>
        <topology evidence="1">Multi-pass membrane protein</topology>
    </subcellularLocation>
</comment>
<keyword evidence="2" id="KW-1003">Cell membrane</keyword>
<accession>A0A6N7C4W8</accession>
<dbReference type="GO" id="GO:0015171">
    <property type="term" value="F:amino acid transmembrane transporter activity"/>
    <property type="evidence" value="ECO:0007669"/>
    <property type="project" value="TreeGrafter"/>
</dbReference>
<evidence type="ECO:0000256" key="5">
    <source>
        <dbReference type="ARBA" id="ARBA00023136"/>
    </source>
</evidence>
<feature type="transmembrane region" description="Helical" evidence="7">
    <location>
        <begin position="163"/>
        <end position="184"/>
    </location>
</feature>
<dbReference type="InterPro" id="IPR001123">
    <property type="entry name" value="LeuE-type"/>
</dbReference>
<keyword evidence="9" id="KW-1185">Reference proteome</keyword>
<evidence type="ECO:0000313" key="9">
    <source>
        <dbReference type="Proteomes" id="UP000471465"/>
    </source>
</evidence>
<keyword evidence="5 7" id="KW-0472">Membrane</keyword>
<protein>
    <submittedName>
        <fullName evidence="8">Threonine efflux protein</fullName>
    </submittedName>
</protein>
<reference evidence="8 9" key="1">
    <citation type="submission" date="2019-09" db="EMBL/GenBank/DDBJ databases">
        <title>Draft genome sequence of Psychrobacter nivimaris LAMA 639, in search for biotechnological relevant genes.</title>
        <authorList>
            <person name="Lima A.O.S."/>
            <person name="Staloch B.E.K."/>
            <person name="Freitas R.C."/>
            <person name="Niero H."/>
            <person name="Silva M.A.C."/>
        </authorList>
    </citation>
    <scope>NUCLEOTIDE SEQUENCE [LARGE SCALE GENOMIC DNA]</scope>
    <source>
        <strain evidence="8 9">LAMA 639</strain>
    </source>
</reference>
<organism evidence="8 9">
    <name type="scientific">Psychrobacter nivimaris</name>
    <dbReference type="NCBI Taxonomy" id="281738"/>
    <lineage>
        <taxon>Bacteria</taxon>
        <taxon>Pseudomonadati</taxon>
        <taxon>Pseudomonadota</taxon>
        <taxon>Gammaproteobacteria</taxon>
        <taxon>Moraxellales</taxon>
        <taxon>Moraxellaceae</taxon>
        <taxon>Psychrobacter</taxon>
    </lineage>
</organism>
<dbReference type="PIRSF" id="PIRSF006324">
    <property type="entry name" value="LeuE"/>
    <property type="match status" value="1"/>
</dbReference>
<feature type="transmembrane region" description="Helical" evidence="7">
    <location>
        <begin position="6"/>
        <end position="28"/>
    </location>
</feature>
<dbReference type="PANTHER" id="PTHR30086">
    <property type="entry name" value="ARGININE EXPORTER PROTEIN ARGO"/>
    <property type="match status" value="1"/>
</dbReference>
<dbReference type="GO" id="GO:0005886">
    <property type="term" value="C:plasma membrane"/>
    <property type="evidence" value="ECO:0007669"/>
    <property type="project" value="UniProtKB-SubCell"/>
</dbReference>
<dbReference type="Proteomes" id="UP000471465">
    <property type="component" value="Unassembled WGS sequence"/>
</dbReference>
<proteinExistence type="predicted"/>
<sequence length="251" mass="27720">MEFWHGFLLITSVHLLAAASPGPDFVLVSQQTLAKGRRTGLICSLGITLGLAVHIIYSVLGLATVIAHSQPLLTTIKWLGGGYLIYLGWQGIQAKPKKPADLETAHLLEKTHALKKVGPQVGSSAHVSQDSLTSQTTPTTREATIKKSSSNGESTFATLRRGFLCNVFNPKAPIYFVAIFTLVLSPDIPLWQLAIYGVWMMVLQMAWFSTVVMLLSIPAVHRRFQRFEHWIDRVLGTAMIVLGLNLILRHR</sequence>
<dbReference type="AlphaFoldDB" id="A0A6N7C4W8"/>
<evidence type="ECO:0000256" key="3">
    <source>
        <dbReference type="ARBA" id="ARBA00022692"/>
    </source>
</evidence>
<feature type="region of interest" description="Disordered" evidence="6">
    <location>
        <begin position="123"/>
        <end position="148"/>
    </location>
</feature>
<comment type="caution">
    <text evidence="8">The sequence shown here is derived from an EMBL/GenBank/DDBJ whole genome shotgun (WGS) entry which is preliminary data.</text>
</comment>
<keyword evidence="4 7" id="KW-1133">Transmembrane helix</keyword>
<dbReference type="Pfam" id="PF01810">
    <property type="entry name" value="LysE"/>
    <property type="match status" value="1"/>
</dbReference>
<dbReference type="EMBL" id="VZIZ01000005">
    <property type="protein sequence ID" value="KAF0569897.1"/>
    <property type="molecule type" value="Genomic_DNA"/>
</dbReference>
<evidence type="ECO:0000256" key="2">
    <source>
        <dbReference type="ARBA" id="ARBA00022475"/>
    </source>
</evidence>
<keyword evidence="3 7" id="KW-0812">Transmembrane</keyword>
<dbReference type="RefSeq" id="WP_160021032.1">
    <property type="nucleotide sequence ID" value="NZ_VZIZ01000005.1"/>
</dbReference>
<feature type="transmembrane region" description="Helical" evidence="7">
    <location>
        <begin position="72"/>
        <end position="89"/>
    </location>
</feature>
<feature type="transmembrane region" description="Helical" evidence="7">
    <location>
        <begin position="40"/>
        <end position="66"/>
    </location>
</feature>
<evidence type="ECO:0000256" key="6">
    <source>
        <dbReference type="SAM" id="MobiDB-lite"/>
    </source>
</evidence>
<name>A0A6N7C4W8_9GAMM</name>
<evidence type="ECO:0000256" key="4">
    <source>
        <dbReference type="ARBA" id="ARBA00022989"/>
    </source>
</evidence>
<evidence type="ECO:0000256" key="1">
    <source>
        <dbReference type="ARBA" id="ARBA00004651"/>
    </source>
</evidence>
<feature type="transmembrane region" description="Helical" evidence="7">
    <location>
        <begin position="196"/>
        <end position="218"/>
    </location>
</feature>
<evidence type="ECO:0000256" key="7">
    <source>
        <dbReference type="SAM" id="Phobius"/>
    </source>
</evidence>
<dbReference type="PANTHER" id="PTHR30086:SF21">
    <property type="entry name" value="TRANSPORT PROTEIN"/>
    <property type="match status" value="1"/>
</dbReference>
<gene>
    <name evidence="8" type="ORF">FQV37_2306</name>
</gene>
<evidence type="ECO:0000313" key="8">
    <source>
        <dbReference type="EMBL" id="KAF0569897.1"/>
    </source>
</evidence>